<evidence type="ECO:0000313" key="2">
    <source>
        <dbReference type="EMBL" id="KAJ7313796.1"/>
    </source>
</evidence>
<comment type="caution">
    <text evidence="2">The sequence shown here is derived from an EMBL/GenBank/DDBJ whole genome shotgun (WGS) entry which is preliminary data.</text>
</comment>
<keyword evidence="3" id="KW-1185">Reference proteome</keyword>
<proteinExistence type="predicted"/>
<evidence type="ECO:0000256" key="1">
    <source>
        <dbReference type="SAM" id="MobiDB-lite"/>
    </source>
</evidence>
<organism evidence="2 3">
    <name type="scientific">Phrynocephalus forsythii</name>
    <dbReference type="NCBI Taxonomy" id="171643"/>
    <lineage>
        <taxon>Eukaryota</taxon>
        <taxon>Metazoa</taxon>
        <taxon>Chordata</taxon>
        <taxon>Craniata</taxon>
        <taxon>Vertebrata</taxon>
        <taxon>Euteleostomi</taxon>
        <taxon>Lepidosauria</taxon>
        <taxon>Squamata</taxon>
        <taxon>Bifurcata</taxon>
        <taxon>Unidentata</taxon>
        <taxon>Episquamata</taxon>
        <taxon>Toxicofera</taxon>
        <taxon>Iguania</taxon>
        <taxon>Acrodonta</taxon>
        <taxon>Agamidae</taxon>
        <taxon>Agaminae</taxon>
        <taxon>Phrynocephalus</taxon>
    </lineage>
</organism>
<gene>
    <name evidence="2" type="ORF">JRQ81_005500</name>
</gene>
<feature type="region of interest" description="Disordered" evidence="1">
    <location>
        <begin position="178"/>
        <end position="209"/>
    </location>
</feature>
<accession>A0A9Q1AVX2</accession>
<dbReference type="Proteomes" id="UP001142489">
    <property type="component" value="Unassembled WGS sequence"/>
</dbReference>
<name>A0A9Q1AVX2_9SAUR</name>
<dbReference type="AlphaFoldDB" id="A0A9Q1AVX2"/>
<dbReference type="EMBL" id="JAPFRF010000012">
    <property type="protein sequence ID" value="KAJ7313796.1"/>
    <property type="molecule type" value="Genomic_DNA"/>
</dbReference>
<protein>
    <submittedName>
        <fullName evidence="2">Uncharacterized protein</fullName>
    </submittedName>
</protein>
<sequence length="209" mass="23212">MLADPTVRLPRCLLLDAKRGLRSATQLTPDRQRKSIPATMRVLFHATEPKGMIIPLHHDAGTIMTSSAPLDALAAITTLLQGDQNARLLQLHLTLDVVQMMIIIPDAILTIRLLLPHHDANTTLTSKPLLSTTPSLGAVRTPPTPNIFHHLRGDLNMFRFQSSQERVTKSTVDVKLRHPASRPNSRGTHVHLNAPPPHRHWGQTNLCEE</sequence>
<evidence type="ECO:0000313" key="3">
    <source>
        <dbReference type="Proteomes" id="UP001142489"/>
    </source>
</evidence>
<reference evidence="2" key="1">
    <citation type="journal article" date="2023" name="DNA Res.">
        <title>Chromosome-level genome assembly of Phrynocephalus forsythii using third-generation DNA sequencing and Hi-C analysis.</title>
        <authorList>
            <person name="Qi Y."/>
            <person name="Zhao W."/>
            <person name="Zhao Y."/>
            <person name="Niu C."/>
            <person name="Cao S."/>
            <person name="Zhang Y."/>
        </authorList>
    </citation>
    <scope>NUCLEOTIDE SEQUENCE</scope>
    <source>
        <tissue evidence="2">Muscle</tissue>
    </source>
</reference>